<reference evidence="3" key="1">
    <citation type="journal article" date="2019" name="Int. J. Syst. Evol. Microbiol.">
        <title>The Global Catalogue of Microorganisms (GCM) 10K type strain sequencing project: providing services to taxonomists for standard genome sequencing and annotation.</title>
        <authorList>
            <consortium name="The Broad Institute Genomics Platform"/>
            <consortium name="The Broad Institute Genome Sequencing Center for Infectious Disease"/>
            <person name="Wu L."/>
            <person name="Ma J."/>
        </authorList>
    </citation>
    <scope>NUCLEOTIDE SEQUENCE [LARGE SCALE GENOMIC DNA]</scope>
    <source>
        <strain evidence="3">JCM 19635</strain>
    </source>
</reference>
<gene>
    <name evidence="2" type="ORF">ACFQT0_22110</name>
</gene>
<accession>A0ABW2UC22</accession>
<proteinExistence type="predicted"/>
<sequence length="192" mass="20665">MSTDADPARKVRIASCSGWTSSNRDFTRYPSQKSATIQLQAGQRYYIEALHKQNWGPGYLAVAWTLPDGTRQEPIPGANLIPYNVSASTSSAATEGANAASALRTAVTVYPNPLTGRDNRATVEFRVEKSGPVTLSLFSLQGQRIRTLYTGTAEAGAARTVALEAAGLAEGVYLVRLVTPTKVVTQKLLYTR</sequence>
<dbReference type="RefSeq" id="WP_380205239.1">
    <property type="nucleotide sequence ID" value="NZ_JBHTEK010000001.1"/>
</dbReference>
<name>A0ABW2UC22_9BACT</name>
<keyword evidence="1" id="KW-0732">Signal</keyword>
<dbReference type="InterPro" id="IPR026444">
    <property type="entry name" value="Secre_tail"/>
</dbReference>
<evidence type="ECO:0000313" key="2">
    <source>
        <dbReference type="EMBL" id="MFC7669760.1"/>
    </source>
</evidence>
<keyword evidence="3" id="KW-1185">Reference proteome</keyword>
<dbReference type="PANTHER" id="PTHR46769">
    <property type="entry name" value="POLYCYSTIC KIDNEY AND HEPATIC DISEASE 1 (AUTOSOMAL RECESSIVE)-LIKE 1"/>
    <property type="match status" value="1"/>
</dbReference>
<evidence type="ECO:0000256" key="1">
    <source>
        <dbReference type="ARBA" id="ARBA00022729"/>
    </source>
</evidence>
<dbReference type="NCBIfam" id="TIGR04183">
    <property type="entry name" value="Por_Secre_tail"/>
    <property type="match status" value="1"/>
</dbReference>
<comment type="caution">
    <text evidence="2">The sequence shown here is derived from an EMBL/GenBank/DDBJ whole genome shotgun (WGS) entry which is preliminary data.</text>
</comment>
<dbReference type="Proteomes" id="UP001596513">
    <property type="component" value="Unassembled WGS sequence"/>
</dbReference>
<dbReference type="InterPro" id="IPR052387">
    <property type="entry name" value="Fibrocystin"/>
</dbReference>
<protein>
    <submittedName>
        <fullName evidence="2">T9SS type A sorting domain-containing protein</fullName>
    </submittedName>
</protein>
<organism evidence="2 3">
    <name type="scientific">Hymenobacter humi</name>
    <dbReference type="NCBI Taxonomy" id="1411620"/>
    <lineage>
        <taxon>Bacteria</taxon>
        <taxon>Pseudomonadati</taxon>
        <taxon>Bacteroidota</taxon>
        <taxon>Cytophagia</taxon>
        <taxon>Cytophagales</taxon>
        <taxon>Hymenobacteraceae</taxon>
        <taxon>Hymenobacter</taxon>
    </lineage>
</organism>
<dbReference type="EMBL" id="JBHTEK010000001">
    <property type="protein sequence ID" value="MFC7669760.1"/>
    <property type="molecule type" value="Genomic_DNA"/>
</dbReference>
<dbReference type="PANTHER" id="PTHR46769:SF2">
    <property type="entry name" value="FIBROCYSTIN-L ISOFORM 2 PRECURSOR-RELATED"/>
    <property type="match status" value="1"/>
</dbReference>
<evidence type="ECO:0000313" key="3">
    <source>
        <dbReference type="Proteomes" id="UP001596513"/>
    </source>
</evidence>
<dbReference type="Gene3D" id="2.60.120.1560">
    <property type="match status" value="1"/>
</dbReference>